<dbReference type="InterPro" id="IPR010399">
    <property type="entry name" value="Tify_dom"/>
</dbReference>
<protein>
    <recommendedName>
        <fullName evidence="4">Protein TIFY</fullName>
    </recommendedName>
    <alternativeName>
        <fullName evidence="4">Jasmonate ZIM domain-containing protein</fullName>
    </alternativeName>
</protein>
<comment type="function">
    <text evidence="4">Repressor of jasmonate responses.</text>
</comment>
<name>A0ABD0UNV8_DENTH</name>
<evidence type="ECO:0000313" key="7">
    <source>
        <dbReference type="EMBL" id="KAL0914425.1"/>
    </source>
</evidence>
<dbReference type="Pfam" id="PF06200">
    <property type="entry name" value="tify"/>
    <property type="match status" value="1"/>
</dbReference>
<evidence type="ECO:0000313" key="8">
    <source>
        <dbReference type="Proteomes" id="UP001552299"/>
    </source>
</evidence>
<feature type="compositionally biased region" description="Basic and acidic residues" evidence="5">
    <location>
        <begin position="62"/>
        <end position="73"/>
    </location>
</feature>
<keyword evidence="2 4" id="KW-1184">Jasmonic acid signaling pathway</keyword>
<evidence type="ECO:0000256" key="4">
    <source>
        <dbReference type="RuleBase" id="RU369065"/>
    </source>
</evidence>
<feature type="region of interest" description="Disordered" evidence="5">
    <location>
        <begin position="62"/>
        <end position="121"/>
    </location>
</feature>
<feature type="domain" description="Tify" evidence="6">
    <location>
        <begin position="23"/>
        <end position="57"/>
    </location>
</feature>
<dbReference type="GO" id="GO:0005634">
    <property type="term" value="C:nucleus"/>
    <property type="evidence" value="ECO:0007669"/>
    <property type="project" value="UniProtKB-SubCell"/>
</dbReference>
<reference evidence="7 8" key="1">
    <citation type="journal article" date="2024" name="Plant Biotechnol. J.">
        <title>Dendrobium thyrsiflorum genome and its molecular insights into genes involved in important horticultural traits.</title>
        <authorList>
            <person name="Chen B."/>
            <person name="Wang J.Y."/>
            <person name="Zheng P.J."/>
            <person name="Li K.L."/>
            <person name="Liang Y.M."/>
            <person name="Chen X.F."/>
            <person name="Zhang C."/>
            <person name="Zhao X."/>
            <person name="He X."/>
            <person name="Zhang G.Q."/>
            <person name="Liu Z.J."/>
            <person name="Xu Q."/>
        </authorList>
    </citation>
    <scope>NUCLEOTIDE SEQUENCE [LARGE SCALE GENOMIC DNA]</scope>
    <source>
        <strain evidence="7">GZMU011</strain>
    </source>
</reference>
<dbReference type="GO" id="GO:2000022">
    <property type="term" value="P:regulation of jasmonic acid mediated signaling pathway"/>
    <property type="evidence" value="ECO:0007669"/>
    <property type="project" value="UniProtKB-UniRule"/>
</dbReference>
<comment type="domain">
    <text evidence="4">The jas domain is required for interaction with COI1.</text>
</comment>
<dbReference type="InterPro" id="IPR040390">
    <property type="entry name" value="TIFY/JAZ"/>
</dbReference>
<accession>A0ABD0UNV8</accession>
<dbReference type="PROSITE" id="PS51320">
    <property type="entry name" value="TIFY"/>
    <property type="match status" value="1"/>
</dbReference>
<dbReference type="EMBL" id="JANQDX010000012">
    <property type="protein sequence ID" value="KAL0914425.1"/>
    <property type="molecule type" value="Genomic_DNA"/>
</dbReference>
<dbReference type="Pfam" id="PF09425">
    <property type="entry name" value="Jas_motif"/>
    <property type="match status" value="1"/>
</dbReference>
<gene>
    <name evidence="7" type="ORF">M5K25_014771</name>
</gene>
<organism evidence="7 8">
    <name type="scientific">Dendrobium thyrsiflorum</name>
    <name type="common">Pinecone-like raceme dendrobium</name>
    <name type="synonym">Orchid</name>
    <dbReference type="NCBI Taxonomy" id="117978"/>
    <lineage>
        <taxon>Eukaryota</taxon>
        <taxon>Viridiplantae</taxon>
        <taxon>Streptophyta</taxon>
        <taxon>Embryophyta</taxon>
        <taxon>Tracheophyta</taxon>
        <taxon>Spermatophyta</taxon>
        <taxon>Magnoliopsida</taxon>
        <taxon>Liliopsida</taxon>
        <taxon>Asparagales</taxon>
        <taxon>Orchidaceae</taxon>
        <taxon>Epidendroideae</taxon>
        <taxon>Malaxideae</taxon>
        <taxon>Dendrobiinae</taxon>
        <taxon>Dendrobium</taxon>
    </lineage>
</organism>
<evidence type="ECO:0000256" key="5">
    <source>
        <dbReference type="SAM" id="MobiDB-lite"/>
    </source>
</evidence>
<dbReference type="GO" id="GO:0031347">
    <property type="term" value="P:regulation of defense response"/>
    <property type="evidence" value="ECO:0007669"/>
    <property type="project" value="UniProtKB-UniRule"/>
</dbReference>
<dbReference type="Proteomes" id="UP001552299">
    <property type="component" value="Unassembled WGS sequence"/>
</dbReference>
<dbReference type="InterPro" id="IPR018467">
    <property type="entry name" value="CCT_CS"/>
</dbReference>
<evidence type="ECO:0000256" key="1">
    <source>
        <dbReference type="ARBA" id="ARBA00008614"/>
    </source>
</evidence>
<comment type="subcellular location">
    <subcellularLocation>
        <location evidence="4">Nucleus</location>
    </subcellularLocation>
</comment>
<dbReference type="GO" id="GO:0009611">
    <property type="term" value="P:response to wounding"/>
    <property type="evidence" value="ECO:0007669"/>
    <property type="project" value="UniProtKB-UniRule"/>
</dbReference>
<feature type="compositionally biased region" description="Polar residues" evidence="5">
    <location>
        <begin position="88"/>
        <end position="101"/>
    </location>
</feature>
<comment type="similarity">
    <text evidence="1 4">Belongs to the TIFY/JAZ family.</text>
</comment>
<comment type="caution">
    <text evidence="7">The sequence shown here is derived from an EMBL/GenBank/DDBJ whole genome shotgun (WGS) entry which is preliminary data.</text>
</comment>
<keyword evidence="4" id="KW-0539">Nucleus</keyword>
<evidence type="ECO:0000256" key="2">
    <source>
        <dbReference type="ARBA" id="ARBA00022819"/>
    </source>
</evidence>
<sequence length="133" mass="14868">MEGSSSFMQLPQELQLSLCSNSDDHRRRQMTIFYNGRVCVSDVTELQAKAILEMAKKELRLDEKPGGGNRQEEINTAASPAVTEAPASATQLMSPGQSMKRSLQRFLQKRKTRIADSSSPYGFRQPLLQLFSS</sequence>
<dbReference type="SMART" id="SM00979">
    <property type="entry name" value="TIFY"/>
    <property type="match status" value="1"/>
</dbReference>
<dbReference type="PANTHER" id="PTHR33077:SF17">
    <property type="entry name" value="PROTEIN TIFY 5B"/>
    <property type="match status" value="1"/>
</dbReference>
<dbReference type="AlphaFoldDB" id="A0ABD0UNV8"/>
<dbReference type="PANTHER" id="PTHR33077">
    <property type="entry name" value="PROTEIN TIFY 4A-RELATED-RELATED"/>
    <property type="match status" value="1"/>
</dbReference>
<keyword evidence="8" id="KW-1185">Reference proteome</keyword>
<evidence type="ECO:0000259" key="6">
    <source>
        <dbReference type="PROSITE" id="PS51320"/>
    </source>
</evidence>
<proteinExistence type="inferred from homology"/>
<keyword evidence="3" id="KW-0832">Ubl conjugation</keyword>
<evidence type="ECO:0000256" key="3">
    <source>
        <dbReference type="ARBA" id="ARBA00022843"/>
    </source>
</evidence>